<comment type="caution">
    <text evidence="1">The sequence shown here is derived from an EMBL/GenBank/DDBJ whole genome shotgun (WGS) entry which is preliminary data.</text>
</comment>
<protein>
    <submittedName>
        <fullName evidence="1">Uncharacterized protein</fullName>
    </submittedName>
</protein>
<name>A0AAV4EK90_9GAST</name>
<evidence type="ECO:0000313" key="2">
    <source>
        <dbReference type="Proteomes" id="UP000762676"/>
    </source>
</evidence>
<accession>A0AAV4EK90</accession>
<reference evidence="1 2" key="1">
    <citation type="journal article" date="2021" name="Elife">
        <title>Chloroplast acquisition without the gene transfer in kleptoplastic sea slugs, Plakobranchus ocellatus.</title>
        <authorList>
            <person name="Maeda T."/>
            <person name="Takahashi S."/>
            <person name="Yoshida T."/>
            <person name="Shimamura S."/>
            <person name="Takaki Y."/>
            <person name="Nagai Y."/>
            <person name="Toyoda A."/>
            <person name="Suzuki Y."/>
            <person name="Arimoto A."/>
            <person name="Ishii H."/>
            <person name="Satoh N."/>
            <person name="Nishiyama T."/>
            <person name="Hasebe M."/>
            <person name="Maruyama T."/>
            <person name="Minagawa J."/>
            <person name="Obokata J."/>
            <person name="Shigenobu S."/>
        </authorList>
    </citation>
    <scope>NUCLEOTIDE SEQUENCE [LARGE SCALE GENOMIC DNA]</scope>
</reference>
<organism evidence="1 2">
    <name type="scientific">Elysia marginata</name>
    <dbReference type="NCBI Taxonomy" id="1093978"/>
    <lineage>
        <taxon>Eukaryota</taxon>
        <taxon>Metazoa</taxon>
        <taxon>Spiralia</taxon>
        <taxon>Lophotrochozoa</taxon>
        <taxon>Mollusca</taxon>
        <taxon>Gastropoda</taxon>
        <taxon>Heterobranchia</taxon>
        <taxon>Euthyneura</taxon>
        <taxon>Panpulmonata</taxon>
        <taxon>Sacoglossa</taxon>
        <taxon>Placobranchoidea</taxon>
        <taxon>Plakobranchidae</taxon>
        <taxon>Elysia</taxon>
    </lineage>
</organism>
<keyword evidence="2" id="KW-1185">Reference proteome</keyword>
<dbReference type="Proteomes" id="UP000762676">
    <property type="component" value="Unassembled WGS sequence"/>
</dbReference>
<sequence>MNEDIKKKIVLPERNNTFKKLLLNTFENACSLVVETEDLIVEYCIRKEQIINFFTIEDEEITPYKRMEKRHIKDWPDDTHRIKEEAGPEVLDNFLTELQLLKHSIQENAARYC</sequence>
<dbReference type="EMBL" id="BMAT01010783">
    <property type="protein sequence ID" value="GFR60681.1"/>
    <property type="molecule type" value="Genomic_DNA"/>
</dbReference>
<evidence type="ECO:0000313" key="1">
    <source>
        <dbReference type="EMBL" id="GFR60681.1"/>
    </source>
</evidence>
<dbReference type="AlphaFoldDB" id="A0AAV4EK90"/>
<gene>
    <name evidence="1" type="ORF">ElyMa_005413600</name>
</gene>
<proteinExistence type="predicted"/>